<keyword evidence="4 6" id="KW-0472">Membrane</keyword>
<dbReference type="NCBIfam" id="TIGR03061">
    <property type="entry name" value="pip_yhgE_Nterm"/>
    <property type="match status" value="1"/>
</dbReference>
<sequence>MLKRALTYFGVIFAIFTRDVKRVLRNPVALVITLGMIAMPSAYAWYVIVANWDPYSNTEHMMVAVANNDEGADSPEAGHLDVGAEVVDQLHDNHDMGWEFTDEQSAVQGVYEGKYWAALVIPKDFSADFASVFTGDFTQPTLDYYVNEKPSSIAPKVTDAAANAVEKAVNESFVKTVTEKVVDTTQDAGATTENKAHDAEGSLTAGVRSAHETVAQTRTALDGLANTVQKTRTAVKNADDTLTGLQESLPHLRNAIAQSKTLLEQTRDTASSYGTSLSKHVTDGALALAGAASTTQKALGTVSGDVASAEASAQAALFQAQALVTDNETLIAELSQQAAQEGANPAIGQALNDARNANDRLKATVSALSQAEQNLASTTSALETEGTALTDAAESGASTAQKTAAAFQDSVLPNITKSLDALVEACGTLDGALAGLTPSLGEARAILAELDDTLSTASDSLSSTSASLGTMEENLNRTLTDLEALQSSATAEALAQYLKADPATVGSFMAAPVALDTQLVYPVKNYGSGVAPFFTNLALWVAGFILMAMVKLRVDPAGLPKFTPTQAYFGRWLFYVVAGLAMGLVCCAGDLVLGIQCENPAAFIGAGLLTVFVDVNLMFALAYAFRHLGKALSVILLIVQIPGSSGMFPIEMMPAFFRAIHPLLPFTYSIDAMREAIGGFYGMDYLHDMLLLGLLFVPLGFLIGLGIGRYDFNLNLMFDEKLGATDLFTAEPVTTSASETRPAPAPSQARFRTRTLVQALLDTKAFRSELLERAARFKKRYPRLLTAGWAALILQPLVTFAVMVVVKADVDARVMMLMAMVAGIIVVNVYLIVISFLNDRLTHQLALANMSAADLQAMASRQAGIAAPKPPRDSGGDTA</sequence>
<feature type="transmembrane region" description="Helical" evidence="6">
    <location>
        <begin position="28"/>
        <end position="48"/>
    </location>
</feature>
<feature type="region of interest" description="Disordered" evidence="5">
    <location>
        <begin position="187"/>
        <end position="208"/>
    </location>
</feature>
<evidence type="ECO:0000313" key="9">
    <source>
        <dbReference type="Proteomes" id="UP001343724"/>
    </source>
</evidence>
<dbReference type="Proteomes" id="UP001343724">
    <property type="component" value="Unassembled WGS sequence"/>
</dbReference>
<dbReference type="PANTHER" id="PTHR43077">
    <property type="entry name" value="TRANSPORT PERMEASE YVFS-RELATED"/>
    <property type="match status" value="1"/>
</dbReference>
<dbReference type="NCBIfam" id="TIGR03062">
    <property type="entry name" value="pip_yhgE_Cterm"/>
    <property type="match status" value="1"/>
</dbReference>
<dbReference type="PANTHER" id="PTHR43077:SF10">
    <property type="entry name" value="TRANSPORT PERMEASE PROTEIN"/>
    <property type="match status" value="1"/>
</dbReference>
<proteinExistence type="predicted"/>
<gene>
    <name evidence="8" type="ORF">VJ920_00140</name>
</gene>
<feature type="transmembrane region" description="Helical" evidence="6">
    <location>
        <begin position="572"/>
        <end position="595"/>
    </location>
</feature>
<feature type="domain" description="ABC-2 type transporter transmembrane" evidence="7">
    <location>
        <begin position="460"/>
        <end position="700"/>
    </location>
</feature>
<evidence type="ECO:0000256" key="6">
    <source>
        <dbReference type="SAM" id="Phobius"/>
    </source>
</evidence>
<organism evidence="8 9">
    <name type="scientific">Adlercreutzia shanghongiae</name>
    <dbReference type="NCBI Taxonomy" id="3111773"/>
    <lineage>
        <taxon>Bacteria</taxon>
        <taxon>Bacillati</taxon>
        <taxon>Actinomycetota</taxon>
        <taxon>Coriobacteriia</taxon>
        <taxon>Eggerthellales</taxon>
        <taxon>Eggerthellaceae</taxon>
        <taxon>Adlercreutzia</taxon>
    </lineage>
</organism>
<feature type="transmembrane region" description="Helical" evidence="6">
    <location>
        <begin position="601"/>
        <end position="624"/>
    </location>
</feature>
<dbReference type="Gene3D" id="3.40.1710.10">
    <property type="entry name" value="abc type-2 transporter like domain"/>
    <property type="match status" value="1"/>
</dbReference>
<comment type="caution">
    <text evidence="8">The sequence shown here is derived from an EMBL/GenBank/DDBJ whole genome shotgun (WGS) entry which is preliminary data.</text>
</comment>
<dbReference type="RefSeq" id="WP_326454330.1">
    <property type="nucleotide sequence ID" value="NZ_JAYMFH010000001.1"/>
</dbReference>
<evidence type="ECO:0000256" key="5">
    <source>
        <dbReference type="SAM" id="MobiDB-lite"/>
    </source>
</evidence>
<evidence type="ECO:0000256" key="4">
    <source>
        <dbReference type="ARBA" id="ARBA00023136"/>
    </source>
</evidence>
<evidence type="ECO:0000259" key="7">
    <source>
        <dbReference type="Pfam" id="PF12698"/>
    </source>
</evidence>
<evidence type="ECO:0000313" key="8">
    <source>
        <dbReference type="EMBL" id="MEC4293720.1"/>
    </source>
</evidence>
<dbReference type="InterPro" id="IPR013525">
    <property type="entry name" value="ABC2_TM"/>
</dbReference>
<dbReference type="EMBL" id="JAYMFH010000001">
    <property type="protein sequence ID" value="MEC4293720.1"/>
    <property type="molecule type" value="Genomic_DNA"/>
</dbReference>
<keyword evidence="2 6" id="KW-0812">Transmembrane</keyword>
<feature type="transmembrane region" description="Helical" evidence="6">
    <location>
        <begin position="689"/>
        <end position="708"/>
    </location>
</feature>
<dbReference type="InterPro" id="IPR017500">
    <property type="entry name" value="Phage_infect_YhgE_N"/>
</dbReference>
<comment type="subcellular location">
    <subcellularLocation>
        <location evidence="1">Membrane</location>
        <topology evidence="1">Multi-pass membrane protein</topology>
    </subcellularLocation>
</comment>
<protein>
    <submittedName>
        <fullName evidence="8">YhgE/Pip domain-containing protein</fullName>
    </submittedName>
</protein>
<evidence type="ECO:0000256" key="3">
    <source>
        <dbReference type="ARBA" id="ARBA00022989"/>
    </source>
</evidence>
<name>A0ABU6IVL4_9ACTN</name>
<reference evidence="8 9" key="1">
    <citation type="submission" date="2024-01" db="EMBL/GenBank/DDBJ databases">
        <title>novel species in genus Adlercreutzia.</title>
        <authorList>
            <person name="Liu X."/>
        </authorList>
    </citation>
    <scope>NUCLEOTIDE SEQUENCE [LARGE SCALE GENOMIC DNA]</scope>
    <source>
        <strain evidence="8 9">R22</strain>
    </source>
</reference>
<evidence type="ECO:0000256" key="1">
    <source>
        <dbReference type="ARBA" id="ARBA00004141"/>
    </source>
</evidence>
<evidence type="ECO:0000256" key="2">
    <source>
        <dbReference type="ARBA" id="ARBA00022692"/>
    </source>
</evidence>
<dbReference type="InterPro" id="IPR051328">
    <property type="entry name" value="T7SS_ABC-Transporter"/>
</dbReference>
<keyword evidence="9" id="KW-1185">Reference proteome</keyword>
<keyword evidence="3 6" id="KW-1133">Transmembrane helix</keyword>
<feature type="transmembrane region" description="Helical" evidence="6">
    <location>
        <begin position="533"/>
        <end position="552"/>
    </location>
</feature>
<feature type="domain" description="ABC-2 type transporter transmembrane" evidence="7">
    <location>
        <begin position="36"/>
        <end position="184"/>
    </location>
</feature>
<dbReference type="InterPro" id="IPR017501">
    <property type="entry name" value="Phage_infect_YhgE_C"/>
</dbReference>
<accession>A0ABU6IVL4</accession>
<feature type="transmembrane region" description="Helical" evidence="6">
    <location>
        <begin position="784"/>
        <end position="806"/>
    </location>
</feature>
<feature type="transmembrane region" description="Helical" evidence="6">
    <location>
        <begin position="631"/>
        <end position="650"/>
    </location>
</feature>
<feature type="transmembrane region" description="Helical" evidence="6">
    <location>
        <begin position="812"/>
        <end position="837"/>
    </location>
</feature>
<dbReference type="Pfam" id="PF12698">
    <property type="entry name" value="ABC2_membrane_3"/>
    <property type="match status" value="2"/>
</dbReference>